<feature type="domain" description="Retrotransposon Copia-like N-terminal" evidence="2">
    <location>
        <begin position="40"/>
        <end position="83"/>
    </location>
</feature>
<dbReference type="Proteomes" id="UP001188597">
    <property type="component" value="Unassembled WGS sequence"/>
</dbReference>
<evidence type="ECO:0000259" key="3">
    <source>
        <dbReference type="Pfam" id="PF22936"/>
    </source>
</evidence>
<dbReference type="PANTHER" id="PTHR11439:SF440">
    <property type="entry name" value="INTEGRASE CATALYTIC DOMAIN-CONTAINING PROTEIN"/>
    <property type="match status" value="1"/>
</dbReference>
<organism evidence="4 5">
    <name type="scientific">Escallonia herrerae</name>
    <dbReference type="NCBI Taxonomy" id="1293975"/>
    <lineage>
        <taxon>Eukaryota</taxon>
        <taxon>Viridiplantae</taxon>
        <taxon>Streptophyta</taxon>
        <taxon>Embryophyta</taxon>
        <taxon>Tracheophyta</taxon>
        <taxon>Spermatophyta</taxon>
        <taxon>Magnoliopsida</taxon>
        <taxon>eudicotyledons</taxon>
        <taxon>Gunneridae</taxon>
        <taxon>Pentapetalae</taxon>
        <taxon>asterids</taxon>
        <taxon>campanulids</taxon>
        <taxon>Escalloniales</taxon>
        <taxon>Escalloniaceae</taxon>
        <taxon>Escallonia</taxon>
    </lineage>
</organism>
<feature type="domain" description="Retrovirus-related Pol polyprotein from transposon TNT 1-94-like beta-barrel" evidence="3">
    <location>
        <begin position="275"/>
        <end position="349"/>
    </location>
</feature>
<evidence type="ECO:0000259" key="2">
    <source>
        <dbReference type="Pfam" id="PF14244"/>
    </source>
</evidence>
<dbReference type="EMBL" id="JAVXUP010002229">
    <property type="protein sequence ID" value="KAK3004629.1"/>
    <property type="molecule type" value="Genomic_DNA"/>
</dbReference>
<dbReference type="InterPro" id="IPR029472">
    <property type="entry name" value="Copia-like_N"/>
</dbReference>
<protein>
    <recommendedName>
        <fullName evidence="6">Retrovirus-related Pol polyprotein from transposon RE1</fullName>
    </recommendedName>
</protein>
<dbReference type="AlphaFoldDB" id="A0AA88VCK9"/>
<name>A0AA88VCK9_9ASTE</name>
<keyword evidence="5" id="KW-1185">Reference proteome</keyword>
<evidence type="ECO:0008006" key="6">
    <source>
        <dbReference type="Google" id="ProtNLM"/>
    </source>
</evidence>
<dbReference type="Pfam" id="PF22936">
    <property type="entry name" value="Pol_BBD"/>
    <property type="match status" value="1"/>
</dbReference>
<dbReference type="PANTHER" id="PTHR11439">
    <property type="entry name" value="GAG-POL-RELATED RETROTRANSPOSON"/>
    <property type="match status" value="1"/>
</dbReference>
<evidence type="ECO:0000256" key="1">
    <source>
        <dbReference type="SAM" id="MobiDB-lite"/>
    </source>
</evidence>
<feature type="region of interest" description="Disordered" evidence="1">
    <location>
        <begin position="196"/>
        <end position="228"/>
    </location>
</feature>
<dbReference type="Pfam" id="PF14244">
    <property type="entry name" value="Retrotran_gag_3"/>
    <property type="match status" value="1"/>
</dbReference>
<sequence>MVKTAMTGAWRSLDSSETTSSTLGGTLRPTMAHGGDHLSQLSFQLTSHKLTGKNYLEWAQSVKLAIDGRGKLGHLTGDVRQPAAGDPSLSVWRSENSLIIAWLINSMEPTIGSVSDSWKKPLPSLREAFSEIRREETRRKVMLTNLNPKPAVDVENSALLVKGNEYDNDKKKRSWCDHCKKSWHTRETCWKIHGKPPNWKKKNGSDNRTFQVSNEGNQGQQSTQEASPFTKEQLEHLYTLFQSPHFQVNPSCSLAQKGNFVSDLLSIIPSQNNSWIIDSGATDHMTSCSHLFSTYTPCARNKKIKIADGSLSAIARTGSIVLSPSITLHNVLHVPKLSCNLLSISKLTNDLKCQANFYFIRCEFQEMVSGRMIGNVRASGGLYFFEDGTNSRKHVQSTCLKSVSDSNDVMLWHYRLGHPNPKSIGLSHDIDGNKNEGSTGTKELLVYSRRKQIQRNETDASRDCQDSIPQTIQNSIEATGDTHTNPIHLNLPSSELSQSKSSMSNLDKPIAHCKVSQRKYVLDLLKETGMSGCRPVETPIDPNQKLGDNEGDLINTSRYQKLVGKLIYLSYTTPDIAFAVSLVSQFMHSPHEEHREAVYRIMRYFKSSPGKGLFFRKNEQRNFEAYTNADWAESITYRKSTSGY</sequence>
<evidence type="ECO:0000313" key="4">
    <source>
        <dbReference type="EMBL" id="KAK3004629.1"/>
    </source>
</evidence>
<reference evidence="4" key="1">
    <citation type="submission" date="2022-12" db="EMBL/GenBank/DDBJ databases">
        <title>Draft genome assemblies for two species of Escallonia (Escalloniales).</title>
        <authorList>
            <person name="Chanderbali A."/>
            <person name="Dervinis C."/>
            <person name="Anghel I."/>
            <person name="Soltis D."/>
            <person name="Soltis P."/>
            <person name="Zapata F."/>
        </authorList>
    </citation>
    <scope>NUCLEOTIDE SEQUENCE</scope>
    <source>
        <strain evidence="4">UCBG64.0493</strain>
        <tissue evidence="4">Leaf</tissue>
    </source>
</reference>
<gene>
    <name evidence="4" type="ORF">RJ639_019506</name>
</gene>
<comment type="caution">
    <text evidence="4">The sequence shown here is derived from an EMBL/GenBank/DDBJ whole genome shotgun (WGS) entry which is preliminary data.</text>
</comment>
<accession>A0AA88VCK9</accession>
<feature type="compositionally biased region" description="Polar residues" evidence="1">
    <location>
        <begin position="206"/>
        <end position="227"/>
    </location>
</feature>
<dbReference type="InterPro" id="IPR054722">
    <property type="entry name" value="PolX-like_BBD"/>
</dbReference>
<evidence type="ECO:0000313" key="5">
    <source>
        <dbReference type="Proteomes" id="UP001188597"/>
    </source>
</evidence>
<feature type="compositionally biased region" description="Low complexity" evidence="1">
    <location>
        <begin position="12"/>
        <end position="27"/>
    </location>
</feature>
<feature type="region of interest" description="Disordered" evidence="1">
    <location>
        <begin position="1"/>
        <end position="31"/>
    </location>
</feature>
<proteinExistence type="predicted"/>